<keyword evidence="8" id="KW-0449">Lipoprotein</keyword>
<name>F6YUB3_CIOIN</name>
<keyword evidence="7" id="KW-0472">Membrane</keyword>
<evidence type="ECO:0000256" key="10">
    <source>
        <dbReference type="SAM" id="MobiDB-lite"/>
    </source>
</evidence>
<feature type="domain" description="PDZ GRASP-type" evidence="11">
    <location>
        <begin position="111"/>
        <end position="199"/>
    </location>
</feature>
<protein>
    <submittedName>
        <fullName evidence="12">Golgi reassembly-stacking protein 2</fullName>
    </submittedName>
</protein>
<evidence type="ECO:0000256" key="6">
    <source>
        <dbReference type="ARBA" id="ARBA00023034"/>
    </source>
</evidence>
<keyword evidence="13" id="KW-1185">Reference proteome</keyword>
<evidence type="ECO:0000256" key="4">
    <source>
        <dbReference type="ARBA" id="ARBA00022707"/>
    </source>
</evidence>
<dbReference type="PANTHER" id="PTHR12893:SF0">
    <property type="entry name" value="GRASP65"/>
    <property type="match status" value="1"/>
</dbReference>
<feature type="binding site" evidence="9">
    <location>
        <position position="103"/>
    </location>
    <ligand>
        <name>Zn(2+)</name>
        <dbReference type="ChEBI" id="CHEBI:29105"/>
    </ligand>
</feature>
<organism evidence="12 13">
    <name type="scientific">Ciona intestinalis</name>
    <name type="common">Transparent sea squirt</name>
    <name type="synonym">Ascidia intestinalis</name>
    <dbReference type="NCBI Taxonomy" id="7719"/>
    <lineage>
        <taxon>Eukaryota</taxon>
        <taxon>Metazoa</taxon>
        <taxon>Chordata</taxon>
        <taxon>Tunicata</taxon>
        <taxon>Ascidiacea</taxon>
        <taxon>Phlebobranchia</taxon>
        <taxon>Cionidae</taxon>
        <taxon>Ciona</taxon>
    </lineage>
</organism>
<dbReference type="SUPFAM" id="SSF50156">
    <property type="entry name" value="PDZ domain-like"/>
    <property type="match status" value="2"/>
</dbReference>
<evidence type="ECO:0000256" key="8">
    <source>
        <dbReference type="ARBA" id="ARBA00023288"/>
    </source>
</evidence>
<sequence length="419" mass="44344">MGAGNSVEIPGGGTEGYHVLRVQENSPGYKAGLEPFFDFIVMIGNTRLNKDDDRLKDLLRANVEKPVKMFVYSSKTLKIREVTLTPSSIWGGQGLLGVSIRFCSFDGANENVWHVLDVEPNAPAYLAGLRPFSDYIIGADSLLSEQDDLFTLIDSHDGRQLKLFVYNKDTDASREVIITPNSAWGGEGSMGCGIGYGYLHRIPIQPFTEGKVVSVKHPTPTNVVDSPPTSSDGFAEVQLQPTMTTTNGLPTATSSNVLPGNAGLPTYVSMVTDSSASASFASAVPGAGIPPLVNISLPSTTYSTDLPPITLESAFTMVEGLEGIPPLPALPNFTLPPMNLPQGIPPMNLSEGIPPINLPEGIPPINLPGGIPMPSLENLAASLPPVVDVPVEQTQDSEPQEAVEGSPMIAPYASPVATN</sequence>
<evidence type="ECO:0000259" key="11">
    <source>
        <dbReference type="PROSITE" id="PS51865"/>
    </source>
</evidence>
<dbReference type="GO" id="GO:0005794">
    <property type="term" value="C:Golgi apparatus"/>
    <property type="evidence" value="ECO:0000318"/>
    <property type="project" value="GO_Central"/>
</dbReference>
<dbReference type="Gene3D" id="2.30.42.10">
    <property type="match status" value="2"/>
</dbReference>
<dbReference type="GO" id="GO:0000139">
    <property type="term" value="C:Golgi membrane"/>
    <property type="evidence" value="ECO:0007669"/>
    <property type="project" value="UniProtKB-SubCell"/>
</dbReference>
<evidence type="ECO:0000256" key="7">
    <source>
        <dbReference type="ARBA" id="ARBA00023136"/>
    </source>
</evidence>
<dbReference type="FunFam" id="2.30.42.10:FF:000026">
    <property type="entry name" value="Golgi reassembly stacking protein 2"/>
    <property type="match status" value="1"/>
</dbReference>
<keyword evidence="5" id="KW-0677">Repeat</keyword>
<comment type="similarity">
    <text evidence="2">Belongs to the GORASP family.</text>
</comment>
<comment type="subcellular location">
    <subcellularLocation>
        <location evidence="1">Golgi apparatus membrane</location>
    </subcellularLocation>
</comment>
<evidence type="ECO:0000256" key="3">
    <source>
        <dbReference type="ARBA" id="ARBA00022553"/>
    </source>
</evidence>
<keyword evidence="4" id="KW-0519">Myristate</keyword>
<keyword evidence="3" id="KW-0597">Phosphoprotein</keyword>
<dbReference type="InterPro" id="IPR007583">
    <property type="entry name" value="GRASP55_65"/>
</dbReference>
<evidence type="ECO:0000256" key="5">
    <source>
        <dbReference type="ARBA" id="ARBA00022737"/>
    </source>
</evidence>
<reference evidence="12" key="3">
    <citation type="submission" date="2025-09" db="UniProtKB">
        <authorList>
            <consortium name="Ensembl"/>
        </authorList>
    </citation>
    <scope>IDENTIFICATION</scope>
</reference>
<dbReference type="Ensembl" id="ENSCINT00000002171.3">
    <property type="protein sequence ID" value="ENSCINP00000002171.3"/>
    <property type="gene ID" value="ENSCING00000001166.3"/>
</dbReference>
<dbReference type="FunCoup" id="F6YUB3">
    <property type="interactions" value="767"/>
</dbReference>
<proteinExistence type="inferred from homology"/>
<feature type="region of interest" description="Disordered" evidence="10">
    <location>
        <begin position="391"/>
        <end position="419"/>
    </location>
</feature>
<dbReference type="AlphaFoldDB" id="F6YUB3"/>
<accession>F6YUB3</accession>
<dbReference type="GeneTree" id="ENSGT00390000008686"/>
<evidence type="ECO:0000313" key="13">
    <source>
        <dbReference type="Proteomes" id="UP000008144"/>
    </source>
</evidence>
<dbReference type="GO" id="GO:0007030">
    <property type="term" value="P:Golgi organization"/>
    <property type="evidence" value="ECO:0000318"/>
    <property type="project" value="GO_Central"/>
</dbReference>
<evidence type="ECO:0000256" key="9">
    <source>
        <dbReference type="PIRSR" id="PIRSR607583-1"/>
    </source>
</evidence>
<reference evidence="13" key="1">
    <citation type="journal article" date="2002" name="Science">
        <title>The draft genome of Ciona intestinalis: insights into chordate and vertebrate origins.</title>
        <authorList>
            <person name="Dehal P."/>
            <person name="Satou Y."/>
            <person name="Campbell R.K."/>
            <person name="Chapman J."/>
            <person name="Degnan B."/>
            <person name="De Tomaso A."/>
            <person name="Davidson B."/>
            <person name="Di Gregorio A."/>
            <person name="Gelpke M."/>
            <person name="Goodstein D.M."/>
            <person name="Harafuji N."/>
            <person name="Hastings K.E."/>
            <person name="Ho I."/>
            <person name="Hotta K."/>
            <person name="Huang W."/>
            <person name="Kawashima T."/>
            <person name="Lemaire P."/>
            <person name="Martinez D."/>
            <person name="Meinertzhagen I.A."/>
            <person name="Necula S."/>
            <person name="Nonaka M."/>
            <person name="Putnam N."/>
            <person name="Rash S."/>
            <person name="Saiga H."/>
            <person name="Satake M."/>
            <person name="Terry A."/>
            <person name="Yamada L."/>
            <person name="Wang H.G."/>
            <person name="Awazu S."/>
            <person name="Azumi K."/>
            <person name="Boore J."/>
            <person name="Branno M."/>
            <person name="Chin-Bow S."/>
            <person name="DeSantis R."/>
            <person name="Doyle S."/>
            <person name="Francino P."/>
            <person name="Keys D.N."/>
            <person name="Haga S."/>
            <person name="Hayashi H."/>
            <person name="Hino K."/>
            <person name="Imai K.S."/>
            <person name="Inaba K."/>
            <person name="Kano S."/>
            <person name="Kobayashi K."/>
            <person name="Kobayashi M."/>
            <person name="Lee B.I."/>
            <person name="Makabe K.W."/>
            <person name="Manohar C."/>
            <person name="Matassi G."/>
            <person name="Medina M."/>
            <person name="Mochizuki Y."/>
            <person name="Mount S."/>
            <person name="Morishita T."/>
            <person name="Miura S."/>
            <person name="Nakayama A."/>
            <person name="Nishizaka S."/>
            <person name="Nomoto H."/>
            <person name="Ohta F."/>
            <person name="Oishi K."/>
            <person name="Rigoutsos I."/>
            <person name="Sano M."/>
            <person name="Sasaki A."/>
            <person name="Sasakura Y."/>
            <person name="Shoguchi E."/>
            <person name="Shin-i T."/>
            <person name="Spagnuolo A."/>
            <person name="Stainier D."/>
            <person name="Suzuki M.M."/>
            <person name="Tassy O."/>
            <person name="Takatori N."/>
            <person name="Tokuoka M."/>
            <person name="Yagi K."/>
            <person name="Yoshizaki F."/>
            <person name="Wada S."/>
            <person name="Zhang C."/>
            <person name="Hyatt P.D."/>
            <person name="Larimer F."/>
            <person name="Detter C."/>
            <person name="Doggett N."/>
            <person name="Glavina T."/>
            <person name="Hawkins T."/>
            <person name="Richardson P."/>
            <person name="Lucas S."/>
            <person name="Kohara Y."/>
            <person name="Levine M."/>
            <person name="Satoh N."/>
            <person name="Rokhsar D.S."/>
        </authorList>
    </citation>
    <scope>NUCLEOTIDE SEQUENCE [LARGE SCALE GENOMIC DNA]</scope>
</reference>
<feature type="binding site" evidence="9">
    <location>
        <position position="18"/>
    </location>
    <ligand>
        <name>Zn(2+)</name>
        <dbReference type="ChEBI" id="CHEBI:29105"/>
    </ligand>
</feature>
<dbReference type="PROSITE" id="PS51865">
    <property type="entry name" value="PDZ_GRASP"/>
    <property type="match status" value="2"/>
</dbReference>
<dbReference type="Pfam" id="PF04495">
    <property type="entry name" value="GRASP55_65"/>
    <property type="match status" value="1"/>
</dbReference>
<dbReference type="GO" id="GO:0046872">
    <property type="term" value="F:metal ion binding"/>
    <property type="evidence" value="ECO:0007669"/>
    <property type="project" value="UniProtKB-KW"/>
</dbReference>
<dbReference type="InterPro" id="IPR036034">
    <property type="entry name" value="PDZ_sf"/>
</dbReference>
<evidence type="ECO:0000256" key="2">
    <source>
        <dbReference type="ARBA" id="ARBA00007144"/>
    </source>
</evidence>
<dbReference type="FunFam" id="2.30.42.10:FF:000056">
    <property type="entry name" value="Golgi reassembly-stacking protein 2 isoform 1"/>
    <property type="match status" value="1"/>
</dbReference>
<keyword evidence="9" id="KW-0862">Zinc</keyword>
<reference evidence="12" key="2">
    <citation type="submission" date="2025-08" db="UniProtKB">
        <authorList>
            <consortium name="Ensembl"/>
        </authorList>
    </citation>
    <scope>IDENTIFICATION</scope>
</reference>
<dbReference type="InParanoid" id="F6YUB3"/>
<keyword evidence="9" id="KW-0479">Metal-binding</keyword>
<dbReference type="Proteomes" id="UP000008144">
    <property type="component" value="Unassembled WGS sequence"/>
</dbReference>
<evidence type="ECO:0000256" key="1">
    <source>
        <dbReference type="ARBA" id="ARBA00004394"/>
    </source>
</evidence>
<dbReference type="InterPro" id="IPR024958">
    <property type="entry name" value="GRASP_PDZ"/>
</dbReference>
<feature type="domain" description="PDZ GRASP-type" evidence="11">
    <location>
        <begin position="15"/>
        <end position="105"/>
    </location>
</feature>
<evidence type="ECO:0000313" key="12">
    <source>
        <dbReference type="Ensembl" id="ENSCINP00000002171.3"/>
    </source>
</evidence>
<dbReference type="STRING" id="7719.ENSCINP00000002171"/>
<dbReference type="PANTHER" id="PTHR12893">
    <property type="entry name" value="GOLGI REASSEMBLY STACKING PROTEIN GRASP"/>
    <property type="match status" value="1"/>
</dbReference>
<keyword evidence="6" id="KW-0333">Golgi apparatus</keyword>
<gene>
    <name evidence="12" type="primary">LOC100176867</name>
</gene>